<organism evidence="1 2">
    <name type="scientific">Fusarium venenatum</name>
    <dbReference type="NCBI Taxonomy" id="56646"/>
    <lineage>
        <taxon>Eukaryota</taxon>
        <taxon>Fungi</taxon>
        <taxon>Dikarya</taxon>
        <taxon>Ascomycota</taxon>
        <taxon>Pezizomycotina</taxon>
        <taxon>Sordariomycetes</taxon>
        <taxon>Hypocreomycetidae</taxon>
        <taxon>Hypocreales</taxon>
        <taxon>Nectriaceae</taxon>
        <taxon>Fusarium</taxon>
    </lineage>
</organism>
<keyword evidence="2" id="KW-1185">Reference proteome</keyword>
<reference evidence="2" key="1">
    <citation type="submission" date="2014-10" db="EMBL/GenBank/DDBJ databases">
        <authorList>
            <person name="King R."/>
        </authorList>
    </citation>
    <scope>NUCLEOTIDE SEQUENCE [LARGE SCALE GENOMIC DNA]</scope>
    <source>
        <strain evidence="2">A3/5</strain>
    </source>
</reference>
<protein>
    <submittedName>
        <fullName evidence="1">Uncharacterized protein</fullName>
    </submittedName>
</protein>
<dbReference type="Proteomes" id="UP000245910">
    <property type="component" value="Chromosome III"/>
</dbReference>
<accession>A0A2L2TJ85</accession>
<dbReference type="EMBL" id="LN649231">
    <property type="protein sequence ID" value="CEI68093.1"/>
    <property type="molecule type" value="Genomic_DNA"/>
</dbReference>
<sequence length="153" mass="17506">MAQCLQPYNNAMSPQRVCHNYMFDAWTKKDNFAQYAKDEVLPGLEPGTFSRHGLCAPPNSTQFNQPPLRTLAVRLFSTHPLFLHLWIPFLRHLEAKRIFPDFKLIVHYGTRSTFVDKGAKPPSASELIQHLSKVDPKNPQNRMTLVITSYATP</sequence>
<name>A0A2L2TJ85_9HYPO</name>
<dbReference type="AlphaFoldDB" id="A0A2L2TJ85"/>
<evidence type="ECO:0000313" key="1">
    <source>
        <dbReference type="EMBL" id="CEI68093.1"/>
    </source>
</evidence>
<evidence type="ECO:0000313" key="2">
    <source>
        <dbReference type="Proteomes" id="UP000245910"/>
    </source>
</evidence>
<proteinExistence type="predicted"/>